<sequence>MRMLISAGAVQVAVHVAGVPGDGGNASKVGQAVGLPRRLIDTLAEDPAQRSRCRGNSAWRRMIKPVDAVLVHQRHGLDAGHDSEYMIMIFII</sequence>
<gene>
    <name evidence="1" type="ORF">GCM10009802_01980</name>
</gene>
<dbReference type="EMBL" id="BAAAPF010000002">
    <property type="protein sequence ID" value="GAA2107144.1"/>
    <property type="molecule type" value="Genomic_DNA"/>
</dbReference>
<keyword evidence="2" id="KW-1185">Reference proteome</keyword>
<comment type="caution">
    <text evidence="1">The sequence shown here is derived from an EMBL/GenBank/DDBJ whole genome shotgun (WGS) entry which is preliminary data.</text>
</comment>
<evidence type="ECO:0000313" key="1">
    <source>
        <dbReference type="EMBL" id="GAA2107144.1"/>
    </source>
</evidence>
<accession>A0ABN2XA03</accession>
<name>A0ABN2XA03_9ACTN</name>
<reference evidence="1 2" key="1">
    <citation type="journal article" date="2019" name="Int. J. Syst. Evol. Microbiol.">
        <title>The Global Catalogue of Microorganisms (GCM) 10K type strain sequencing project: providing services to taxonomists for standard genome sequencing and annotation.</title>
        <authorList>
            <consortium name="The Broad Institute Genomics Platform"/>
            <consortium name="The Broad Institute Genome Sequencing Center for Infectious Disease"/>
            <person name="Wu L."/>
            <person name="Ma J."/>
        </authorList>
    </citation>
    <scope>NUCLEOTIDE SEQUENCE [LARGE SCALE GENOMIC DNA]</scope>
    <source>
        <strain evidence="1 2">JCM 15481</strain>
    </source>
</reference>
<organism evidence="1 2">
    <name type="scientific">Streptomyces synnematoformans</name>
    <dbReference type="NCBI Taxonomy" id="415721"/>
    <lineage>
        <taxon>Bacteria</taxon>
        <taxon>Bacillati</taxon>
        <taxon>Actinomycetota</taxon>
        <taxon>Actinomycetes</taxon>
        <taxon>Kitasatosporales</taxon>
        <taxon>Streptomycetaceae</taxon>
        <taxon>Streptomyces</taxon>
    </lineage>
</organism>
<proteinExistence type="predicted"/>
<dbReference type="Proteomes" id="UP001500443">
    <property type="component" value="Unassembled WGS sequence"/>
</dbReference>
<evidence type="ECO:0000313" key="2">
    <source>
        <dbReference type="Proteomes" id="UP001500443"/>
    </source>
</evidence>
<protein>
    <submittedName>
        <fullName evidence="1">Uncharacterized protein</fullName>
    </submittedName>
</protein>